<dbReference type="KEGG" id="cao:Celal_1400"/>
<keyword evidence="4" id="KW-0732">Signal</keyword>
<dbReference type="RefSeq" id="WP_013550195.1">
    <property type="nucleotide sequence ID" value="NC_014934.1"/>
</dbReference>
<dbReference type="HOGENOM" id="CLU_017617_1_0_10"/>
<evidence type="ECO:0000256" key="2">
    <source>
        <dbReference type="ARBA" id="ARBA00023136"/>
    </source>
</evidence>
<evidence type="ECO:0000259" key="5">
    <source>
        <dbReference type="Pfam" id="PF14905"/>
    </source>
</evidence>
<dbReference type="STRING" id="688270.Celal_1400"/>
<dbReference type="InterPro" id="IPR041700">
    <property type="entry name" value="OMP_b-brl_3"/>
</dbReference>
<dbReference type="InterPro" id="IPR036942">
    <property type="entry name" value="Beta-barrel_TonB_sf"/>
</dbReference>
<dbReference type="AlphaFoldDB" id="E6X8W8"/>
<evidence type="ECO:0000256" key="3">
    <source>
        <dbReference type="ARBA" id="ARBA00023237"/>
    </source>
</evidence>
<evidence type="ECO:0000256" key="1">
    <source>
        <dbReference type="ARBA" id="ARBA00004442"/>
    </source>
</evidence>
<dbReference type="Pfam" id="PF14905">
    <property type="entry name" value="OMP_b-brl_3"/>
    <property type="match status" value="1"/>
</dbReference>
<keyword evidence="6" id="KW-0675">Receptor</keyword>
<dbReference type="OrthoDB" id="8764943at2"/>
<dbReference type="PANTHER" id="PTHR40980:SF4">
    <property type="entry name" value="TONB-DEPENDENT RECEPTOR-LIKE BETA-BARREL DOMAIN-CONTAINING PROTEIN"/>
    <property type="match status" value="1"/>
</dbReference>
<proteinExistence type="predicted"/>
<feature type="signal peptide" evidence="4">
    <location>
        <begin position="1"/>
        <end position="21"/>
    </location>
</feature>
<keyword evidence="7" id="KW-1185">Reference proteome</keyword>
<gene>
    <name evidence="6" type="ordered locus">Celal_1400</name>
</gene>
<feature type="chain" id="PRO_5003212704" evidence="4">
    <location>
        <begin position="22"/>
        <end position="809"/>
    </location>
</feature>
<feature type="domain" description="Outer membrane protein beta-barrel" evidence="5">
    <location>
        <begin position="376"/>
        <end position="779"/>
    </location>
</feature>
<keyword evidence="2" id="KW-0472">Membrane</keyword>
<keyword evidence="3" id="KW-0998">Cell outer membrane</keyword>
<name>E6X8W8_CELAD</name>
<dbReference type="eggNOG" id="COG4772">
    <property type="taxonomic scope" value="Bacteria"/>
</dbReference>
<dbReference type="GO" id="GO:0009279">
    <property type="term" value="C:cell outer membrane"/>
    <property type="evidence" value="ECO:0007669"/>
    <property type="project" value="UniProtKB-SubCell"/>
</dbReference>
<evidence type="ECO:0000313" key="6">
    <source>
        <dbReference type="EMBL" id="ADV48713.1"/>
    </source>
</evidence>
<evidence type="ECO:0000256" key="4">
    <source>
        <dbReference type="SAM" id="SignalP"/>
    </source>
</evidence>
<dbReference type="EMBL" id="CP002453">
    <property type="protein sequence ID" value="ADV48713.1"/>
    <property type="molecule type" value="Genomic_DNA"/>
</dbReference>
<dbReference type="SUPFAM" id="SSF49464">
    <property type="entry name" value="Carboxypeptidase regulatory domain-like"/>
    <property type="match status" value="1"/>
</dbReference>
<organism evidence="6 7">
    <name type="scientific">Cellulophaga algicola (strain DSM 14237 / IC166 / ACAM 630)</name>
    <dbReference type="NCBI Taxonomy" id="688270"/>
    <lineage>
        <taxon>Bacteria</taxon>
        <taxon>Pseudomonadati</taxon>
        <taxon>Bacteroidota</taxon>
        <taxon>Flavobacteriia</taxon>
        <taxon>Flavobacteriales</taxon>
        <taxon>Flavobacteriaceae</taxon>
        <taxon>Cellulophaga</taxon>
    </lineage>
</organism>
<dbReference type="PANTHER" id="PTHR40980">
    <property type="entry name" value="PLUG DOMAIN-CONTAINING PROTEIN"/>
    <property type="match status" value="1"/>
</dbReference>
<dbReference type="SUPFAM" id="SSF56935">
    <property type="entry name" value="Porins"/>
    <property type="match status" value="1"/>
</dbReference>
<dbReference type="Pfam" id="PF13715">
    <property type="entry name" value="CarbopepD_reg_2"/>
    <property type="match status" value="1"/>
</dbReference>
<comment type="subcellular location">
    <subcellularLocation>
        <location evidence="1">Cell outer membrane</location>
    </subcellularLocation>
</comment>
<protein>
    <submittedName>
        <fullName evidence="6">TonB-dependent receptor</fullName>
    </submittedName>
</protein>
<reference evidence="6 7" key="1">
    <citation type="journal article" date="2010" name="Stand. Genomic Sci.">
        <title>Complete genome sequence of Cellulophaga algicola type strain (IC166).</title>
        <authorList>
            <person name="Abt B."/>
            <person name="Lu M."/>
            <person name="Misra M."/>
            <person name="Han C."/>
            <person name="Nolan M."/>
            <person name="Lucas S."/>
            <person name="Hammon N."/>
            <person name="Deshpande S."/>
            <person name="Cheng J.F."/>
            <person name="Tapia R."/>
            <person name="Goodwin L."/>
            <person name="Pitluck S."/>
            <person name="Liolios K."/>
            <person name="Pagani I."/>
            <person name="Ivanova N."/>
            <person name="Mavromatis K."/>
            <person name="Ovchinikova G."/>
            <person name="Pati A."/>
            <person name="Chen A."/>
            <person name="Palaniappan K."/>
            <person name="Land M."/>
            <person name="Hauser L."/>
            <person name="Chang Y.J."/>
            <person name="Jeffries C.D."/>
            <person name="Detter J.C."/>
            <person name="Brambilla E."/>
            <person name="Rohde M."/>
            <person name="Tindall B.J."/>
            <person name="Goker M."/>
            <person name="Woyke T."/>
            <person name="Bristow J."/>
            <person name="Eisen J.A."/>
            <person name="Markowitz V."/>
            <person name="Hugenholtz P."/>
            <person name="Kyrpides N.C."/>
            <person name="Klenk H.P."/>
            <person name="Lapidus A."/>
        </authorList>
    </citation>
    <scope>NUCLEOTIDE SEQUENCE [LARGE SCALE GENOMIC DNA]</scope>
    <source>
        <strain evidence="7">DSM 14237 / IC166 / ACAM 630</strain>
    </source>
</reference>
<dbReference type="Gene3D" id="2.40.170.20">
    <property type="entry name" value="TonB-dependent receptor, beta-barrel domain"/>
    <property type="match status" value="1"/>
</dbReference>
<sequence>MKLYNNVFLYVFLICSSSLIAQTFKVEGNVKDDLREAIPFANVYLLKAADTTLVYGGSTEEDGTFEIKDVAPDNYLLRANYLGQTSKLIAVVVTKNTNVGELVLAEHIEALSEVVVTNKKPIIERKADRIIFNVANSALAQGSSWDILKRTPGVIIMQGEIKLKNRAADVYINDRKVYLTADELQQLLQGLDGGNIEAVEVITNPPSKYDAAGNSILNITTTKNLSIGYKGAIHTDYAIAIKPKYTFGTNHYYKNDWLNSYVSYSLNTKEEVRNGATDLLFAAENGMTNSIWESRFKRATHTNTHTINSLFEFYLNDKNTINLSVSSVLSPKIDSDRNELTTMFDANMMVDSLYDTSSTTNDYENTHLFTVQHISKLGEKGTELTTQGNYIVFDKNQEQNLDTKYRLPDNTILNENRIVTLAHQKTKIYTLQSDLIYPTEHIVFETGLKYSGINSTSEQEFENSSSNTTNESFNGIVADNFDYDENIFAGYISTSKEWDAFTVKGGLRGEYTNSKGNSLVLAQINSNSYFNLFPTLFLQYQHNENHLFGLNFNRRISRPPFQLLNPFITFINENNVVQGNPKIQPSITNRITASYTLKNKLTFDFYVERIKNDIYRMPFQNNEQQTISTITDNLINGDQVSIDVTYQDYITDNWYLYAYSSFFYLKNQFYARANNNQVLDLDVKSCYILAQNYISFLEDKSLNAVITASYMPTFISGSFYHDKAVADVSISVQKHFLDKSLIVSLGVDDLLNATNIPVTSNYLDQNYSYYSRPETRMFTGKAVYKFGNFKLKNSKAEAVEEQERLLNKD</sequence>
<accession>E6X8W8</accession>
<dbReference type="Proteomes" id="UP000008634">
    <property type="component" value="Chromosome"/>
</dbReference>
<evidence type="ECO:0000313" key="7">
    <source>
        <dbReference type="Proteomes" id="UP000008634"/>
    </source>
</evidence>
<dbReference type="InterPro" id="IPR008969">
    <property type="entry name" value="CarboxyPept-like_regulatory"/>
</dbReference>